<keyword evidence="2" id="KW-1185">Reference proteome</keyword>
<evidence type="ECO:0000313" key="1">
    <source>
        <dbReference type="EMBL" id="KAI8543618.1"/>
    </source>
</evidence>
<comment type="caution">
    <text evidence="1">The sequence shown here is derived from an EMBL/GenBank/DDBJ whole genome shotgun (WGS) entry which is preliminary data.</text>
</comment>
<evidence type="ECO:0000313" key="2">
    <source>
        <dbReference type="Proteomes" id="UP001062846"/>
    </source>
</evidence>
<sequence>MAWKGNLVGLVPFAAMVMVESFDAGLSTVSKAAFSEGMSHFVFVVYSNAIATLILLPSSFLFHRTTRPPLTFSLLCKFFLLSLIGMEKVDFRSSRSQVKIMGTLVSISGALIVTLYKGPTIGSLPIQSPPISSEDSFPSQSSLFNMLPTESNWILGGLFPCDCFFISCNI</sequence>
<protein>
    <submittedName>
        <fullName evidence="1">Uncharacterized protein</fullName>
    </submittedName>
</protein>
<reference evidence="1" key="1">
    <citation type="submission" date="2022-02" db="EMBL/GenBank/DDBJ databases">
        <title>Plant Genome Project.</title>
        <authorList>
            <person name="Zhang R.-G."/>
        </authorList>
    </citation>
    <scope>NUCLEOTIDE SEQUENCE</scope>
    <source>
        <strain evidence="1">AT1</strain>
    </source>
</reference>
<name>A0ACC0MRC4_RHOML</name>
<dbReference type="EMBL" id="CM046395">
    <property type="protein sequence ID" value="KAI8543618.1"/>
    <property type="molecule type" value="Genomic_DNA"/>
</dbReference>
<dbReference type="Proteomes" id="UP001062846">
    <property type="component" value="Chromosome 8"/>
</dbReference>
<gene>
    <name evidence="1" type="ORF">RHMOL_Rhmol08G0232200</name>
</gene>
<organism evidence="1 2">
    <name type="scientific">Rhododendron molle</name>
    <name type="common">Chinese azalea</name>
    <name type="synonym">Azalea mollis</name>
    <dbReference type="NCBI Taxonomy" id="49168"/>
    <lineage>
        <taxon>Eukaryota</taxon>
        <taxon>Viridiplantae</taxon>
        <taxon>Streptophyta</taxon>
        <taxon>Embryophyta</taxon>
        <taxon>Tracheophyta</taxon>
        <taxon>Spermatophyta</taxon>
        <taxon>Magnoliopsida</taxon>
        <taxon>eudicotyledons</taxon>
        <taxon>Gunneridae</taxon>
        <taxon>Pentapetalae</taxon>
        <taxon>asterids</taxon>
        <taxon>Ericales</taxon>
        <taxon>Ericaceae</taxon>
        <taxon>Ericoideae</taxon>
        <taxon>Rhodoreae</taxon>
        <taxon>Rhododendron</taxon>
    </lineage>
</organism>
<accession>A0ACC0MRC4</accession>
<proteinExistence type="predicted"/>